<evidence type="ECO:0000313" key="2">
    <source>
        <dbReference type="EMBL" id="CAE5970332.1"/>
    </source>
</evidence>
<feature type="domain" description="F-box protein At3g26010-like beta-propeller" evidence="1">
    <location>
        <begin position="247"/>
        <end position="592"/>
    </location>
</feature>
<dbReference type="EMBL" id="LR999453">
    <property type="protein sequence ID" value="CAE5970332.1"/>
    <property type="molecule type" value="Genomic_DNA"/>
</dbReference>
<organism evidence="2 3">
    <name type="scientific">Arabidopsis arenosa</name>
    <name type="common">Sand rock-cress</name>
    <name type="synonym">Cardaminopsis arenosa</name>
    <dbReference type="NCBI Taxonomy" id="38785"/>
    <lineage>
        <taxon>Eukaryota</taxon>
        <taxon>Viridiplantae</taxon>
        <taxon>Streptophyta</taxon>
        <taxon>Embryophyta</taxon>
        <taxon>Tracheophyta</taxon>
        <taxon>Spermatophyta</taxon>
        <taxon>Magnoliopsida</taxon>
        <taxon>eudicotyledons</taxon>
        <taxon>Gunneridae</taxon>
        <taxon>Pentapetalae</taxon>
        <taxon>rosids</taxon>
        <taxon>malvids</taxon>
        <taxon>Brassicales</taxon>
        <taxon>Brassicaceae</taxon>
        <taxon>Camelineae</taxon>
        <taxon>Arabidopsis</taxon>
    </lineage>
</organism>
<proteinExistence type="predicted"/>
<protein>
    <recommendedName>
        <fullName evidence="1">F-box protein At3g26010-like beta-propeller domain-containing protein</fullName>
    </recommendedName>
</protein>
<dbReference type="InterPro" id="IPR056592">
    <property type="entry name" value="Beta-prop_At3g26010-like"/>
</dbReference>
<dbReference type="InterPro" id="IPR055290">
    <property type="entry name" value="At3g26010-like"/>
</dbReference>
<keyword evidence="3" id="KW-1185">Reference proteome</keyword>
<evidence type="ECO:0000259" key="1">
    <source>
        <dbReference type="Pfam" id="PF24750"/>
    </source>
</evidence>
<reference evidence="2" key="1">
    <citation type="submission" date="2021-01" db="EMBL/GenBank/DDBJ databases">
        <authorList>
            <person name="Bezrukov I."/>
        </authorList>
    </citation>
    <scope>NUCLEOTIDE SEQUENCE</scope>
</reference>
<name>A0A8S1ZXZ0_ARAAE</name>
<dbReference type="PANTHER" id="PTHR35546:SF70">
    <property type="entry name" value="F-BOX PROTEIN INTERACTION DOMAIN PROTEIN"/>
    <property type="match status" value="1"/>
</dbReference>
<accession>A0A8S1ZXZ0</accession>
<gene>
    <name evidence="2" type="ORF">AARE701A_LOCUS8040</name>
</gene>
<dbReference type="Pfam" id="PF24750">
    <property type="entry name" value="b-prop_At3g26010-like"/>
    <property type="match status" value="1"/>
</dbReference>
<dbReference type="PANTHER" id="PTHR35546">
    <property type="entry name" value="F-BOX PROTEIN INTERACTION DOMAIN PROTEIN-RELATED"/>
    <property type="match status" value="1"/>
</dbReference>
<evidence type="ECO:0000313" key="3">
    <source>
        <dbReference type="Proteomes" id="UP000682877"/>
    </source>
</evidence>
<dbReference type="AlphaFoldDB" id="A0A8S1ZXZ0"/>
<sequence length="597" mass="68810">MEDLSIHVVVISECGDRNKGTSQLRVWHHWKNEAEKMKAVLEILILSVVIFQSSKGNEGLWQQNQFRPICRMVKWRNECVTQDRTAPSIEFGSGIDVLQREMQWTCEELSEATAIVLNSFQKEKFLKSWKFKYKHKELQNRRRRLLIFGQPNGSTNLCQSTFLAQFAAADPGLILHGHIVLIAHPNVYGKLLLQIRPSTDFREYGDILTRAAVFGIALTDRAALLTQLILDAIKFQLNSITIIQMKPQKLTLEIVGHYGCERWGLSRSPGSLVSFFAETPINKLNVLACTDGLVSICAETSDGSPMYYIGNPLLQEWFRIPQPPFRNFERLRKHERFSDSGLVTKMKNGVVVSYKIVWLLTHPAKVEFMIYSSDTGTWDRRNVTCVHTALWTSRDKSIALNGILHWLSNLTSSIVAYDFYGGHNDGCCIIHFPGVGKDDELRRFRRTFTTSEGSIVYFNENVDRTLRVWRLVKYTDGPEAWQLFREVSLVPLMESGINYIPVVMHPLNSEIIYFWSRNKKGLILFNLRTQVFSLHKETEDVRKCMDGCVLSFNRCSEYMESIYTYFLSSFQNGPNHLLFSQYVFPRWLHHLPGLNPT</sequence>
<dbReference type="Proteomes" id="UP000682877">
    <property type="component" value="Chromosome 3"/>
</dbReference>